<gene>
    <name evidence="2" type="ORF">SBOR_4236</name>
</gene>
<dbReference type="Gene3D" id="6.10.110.10">
    <property type="match status" value="1"/>
</dbReference>
<dbReference type="InterPro" id="IPR038213">
    <property type="entry name" value="IFI6/IFI27-like_sf"/>
</dbReference>
<sequence length="240" mass="25247">MVLLKVVGGLLIASAAISSQTTNGVDHSTQDLSISDAKELQSASSKWTAGVVKSFKKQGITIQETTDTEHALIPVKLREQAEEEHAKFYKINWDDTPNVIKGWIKANPWQTAFFVVNGVVFFAPAAASGPILWILGYTSVGPRAASFATFLHSKIGVAAAKGGFAYLQSAGMGGYGVAVVNTATQCTTAAIGLGAGLWGWASGNRTASLFDSVLSEQAGHAEQAHVRGSFFLSENSQVLG</sequence>
<name>W9CLK9_SCLBF</name>
<feature type="signal peptide" evidence="1">
    <location>
        <begin position="1"/>
        <end position="19"/>
    </location>
</feature>
<reference evidence="2 3" key="1">
    <citation type="journal article" date="2014" name="Genome Announc.">
        <title>Draft genome sequence of Sclerotinia borealis, a psychrophilic plant pathogenic fungus.</title>
        <authorList>
            <person name="Mardanov A.V."/>
            <person name="Beletsky A.V."/>
            <person name="Kadnikov V.V."/>
            <person name="Ignatov A.N."/>
            <person name="Ravin N.V."/>
        </authorList>
    </citation>
    <scope>NUCLEOTIDE SEQUENCE [LARGE SCALE GENOMIC DNA]</scope>
    <source>
        <strain evidence="3">F-4157</strain>
    </source>
</reference>
<accession>W9CLK9</accession>
<organism evidence="2 3">
    <name type="scientific">Sclerotinia borealis (strain F-4128)</name>
    <dbReference type="NCBI Taxonomy" id="1432307"/>
    <lineage>
        <taxon>Eukaryota</taxon>
        <taxon>Fungi</taxon>
        <taxon>Dikarya</taxon>
        <taxon>Ascomycota</taxon>
        <taxon>Pezizomycotina</taxon>
        <taxon>Leotiomycetes</taxon>
        <taxon>Helotiales</taxon>
        <taxon>Sclerotiniaceae</taxon>
        <taxon>Sclerotinia</taxon>
    </lineage>
</organism>
<dbReference type="EMBL" id="AYSA01000188">
    <property type="protein sequence ID" value="ESZ95380.1"/>
    <property type="molecule type" value="Genomic_DNA"/>
</dbReference>
<protein>
    <submittedName>
        <fullName evidence="2">Uncharacterized protein</fullName>
    </submittedName>
</protein>
<comment type="caution">
    <text evidence="2">The sequence shown here is derived from an EMBL/GenBank/DDBJ whole genome shotgun (WGS) entry which is preliminary data.</text>
</comment>
<evidence type="ECO:0000313" key="2">
    <source>
        <dbReference type="EMBL" id="ESZ95380.1"/>
    </source>
</evidence>
<feature type="chain" id="PRO_5004922037" evidence="1">
    <location>
        <begin position="20"/>
        <end position="240"/>
    </location>
</feature>
<keyword evidence="3" id="KW-1185">Reference proteome</keyword>
<dbReference type="AlphaFoldDB" id="W9CLK9"/>
<dbReference type="HOGENOM" id="CLU_1156964_0_0_1"/>
<proteinExistence type="predicted"/>
<evidence type="ECO:0000313" key="3">
    <source>
        <dbReference type="Proteomes" id="UP000019487"/>
    </source>
</evidence>
<dbReference type="Proteomes" id="UP000019487">
    <property type="component" value="Unassembled WGS sequence"/>
</dbReference>
<keyword evidence="1" id="KW-0732">Signal</keyword>
<dbReference type="OrthoDB" id="440424at2759"/>
<evidence type="ECO:0000256" key="1">
    <source>
        <dbReference type="SAM" id="SignalP"/>
    </source>
</evidence>